<evidence type="ECO:0000256" key="1">
    <source>
        <dbReference type="ARBA" id="ARBA00022741"/>
    </source>
</evidence>
<keyword evidence="6" id="KW-1185">Reference proteome</keyword>
<dbReference type="PANTHER" id="PTHR43309">
    <property type="entry name" value="5-OXOPROLINASE SUBUNIT C"/>
    <property type="match status" value="1"/>
</dbReference>
<accession>A0A0V8JQU0</accession>
<sequence>MSIKVLKPGLLTTIQDLGRTGFQKHGVLVSGAMDTYSLRVANLLVANDEKEACLEMTLMGPTIEFEKDCVIAITGGDLAPSINNEPVHMWKPIYVSKGSTLQFGPCKKGCRAYLAVKGGFLLSPVMNSKSTYLRGELGGFKGRALQANDVIKFTGSQQQHVEVASHVHMPNWYVNFHERLSFEKKPIIRVIKGSQFELFTKESEQAFSEQAFKVSTQSDRMGYRIAGPEMVLTEKVELLSEAVTNGSIQVPPDGNPIILLADRQTTGGYPKMAQVITADLPVLAQVKPGESIYFQYITLEEAEQIYLENEKTMKQLACSIALYQKEA</sequence>
<dbReference type="RefSeq" id="WP_062686310.1">
    <property type="nucleotide sequence ID" value="NZ_KQ758628.1"/>
</dbReference>
<protein>
    <submittedName>
        <fullName evidence="5">KipI antagonist</fullName>
    </submittedName>
</protein>
<dbReference type="InterPro" id="IPR003778">
    <property type="entry name" value="CT_A_B"/>
</dbReference>
<dbReference type="PANTHER" id="PTHR43309:SF5">
    <property type="entry name" value="5-OXOPROLINASE SUBUNIT C"/>
    <property type="match status" value="1"/>
</dbReference>
<dbReference type="NCBIfam" id="TIGR00724">
    <property type="entry name" value="urea_amlyse_rel"/>
    <property type="match status" value="1"/>
</dbReference>
<name>A0A0V8JQU0_9BACI</name>
<dbReference type="SUPFAM" id="SSF50891">
    <property type="entry name" value="Cyclophilin-like"/>
    <property type="match status" value="1"/>
</dbReference>
<keyword evidence="1" id="KW-0547">Nucleotide-binding</keyword>
<dbReference type="Pfam" id="PF02626">
    <property type="entry name" value="CT_A_B"/>
    <property type="match status" value="1"/>
</dbReference>
<dbReference type="InterPro" id="IPR029000">
    <property type="entry name" value="Cyclophilin-like_dom_sf"/>
</dbReference>
<proteinExistence type="predicted"/>
<dbReference type="Proteomes" id="UP000053681">
    <property type="component" value="Unassembled WGS sequence"/>
</dbReference>
<gene>
    <name evidence="5" type="ORF">AS180_02535</name>
</gene>
<evidence type="ECO:0000259" key="4">
    <source>
        <dbReference type="SMART" id="SM00797"/>
    </source>
</evidence>
<evidence type="ECO:0000313" key="5">
    <source>
        <dbReference type="EMBL" id="KSU89443.1"/>
    </source>
</evidence>
<evidence type="ECO:0000313" key="6">
    <source>
        <dbReference type="Proteomes" id="UP000053681"/>
    </source>
</evidence>
<comment type="caution">
    <text evidence="5">The sequence shown here is derived from an EMBL/GenBank/DDBJ whole genome shotgun (WGS) entry which is preliminary data.</text>
</comment>
<dbReference type="GO" id="GO:0005524">
    <property type="term" value="F:ATP binding"/>
    <property type="evidence" value="ECO:0007669"/>
    <property type="project" value="UniProtKB-KW"/>
</dbReference>
<dbReference type="GO" id="GO:0016787">
    <property type="term" value="F:hydrolase activity"/>
    <property type="evidence" value="ECO:0007669"/>
    <property type="project" value="UniProtKB-KW"/>
</dbReference>
<dbReference type="EMBL" id="LNQP01000005">
    <property type="protein sequence ID" value="KSU89443.1"/>
    <property type="molecule type" value="Genomic_DNA"/>
</dbReference>
<dbReference type="Gene3D" id="2.40.100.10">
    <property type="entry name" value="Cyclophilin-like"/>
    <property type="match status" value="1"/>
</dbReference>
<feature type="domain" description="Carboxyltransferase" evidence="4">
    <location>
        <begin position="24"/>
        <end position="312"/>
    </location>
</feature>
<evidence type="ECO:0000256" key="2">
    <source>
        <dbReference type="ARBA" id="ARBA00022801"/>
    </source>
</evidence>
<dbReference type="SMART" id="SM00797">
    <property type="entry name" value="AHS2"/>
    <property type="match status" value="1"/>
</dbReference>
<dbReference type="AlphaFoldDB" id="A0A0V8JQU0"/>
<keyword evidence="3" id="KW-0067">ATP-binding</keyword>
<organism evidence="5 6">
    <name type="scientific">Priestia veravalensis</name>
    <dbReference type="NCBI Taxonomy" id="1414648"/>
    <lineage>
        <taxon>Bacteria</taxon>
        <taxon>Bacillati</taxon>
        <taxon>Bacillota</taxon>
        <taxon>Bacilli</taxon>
        <taxon>Bacillales</taxon>
        <taxon>Bacillaceae</taxon>
        <taxon>Priestia</taxon>
    </lineage>
</organism>
<reference evidence="5 6" key="1">
    <citation type="submission" date="2015-11" db="EMBL/GenBank/DDBJ databases">
        <title>Bacillus caseinolyticus sp nov.</title>
        <authorList>
            <person name="Dastager S.G."/>
            <person name="Mawlankar R."/>
        </authorList>
    </citation>
    <scope>NUCLEOTIDE SEQUENCE [LARGE SCALE GENOMIC DNA]</scope>
    <source>
        <strain evidence="5 6">SGD-V-76</strain>
    </source>
</reference>
<dbReference type="InterPro" id="IPR052708">
    <property type="entry name" value="PxpC"/>
</dbReference>
<evidence type="ECO:0000256" key="3">
    <source>
        <dbReference type="ARBA" id="ARBA00022840"/>
    </source>
</evidence>
<keyword evidence="2" id="KW-0378">Hydrolase</keyword>